<keyword evidence="1" id="KW-0812">Transmembrane</keyword>
<reference evidence="2" key="2">
    <citation type="submission" date="2025-09" db="UniProtKB">
        <authorList>
            <consortium name="Ensembl"/>
        </authorList>
    </citation>
    <scope>IDENTIFICATION</scope>
</reference>
<name>A0A8C4ZUU6_GADMO</name>
<keyword evidence="1" id="KW-0472">Membrane</keyword>
<organism evidence="2 3">
    <name type="scientific">Gadus morhua</name>
    <name type="common">Atlantic cod</name>
    <dbReference type="NCBI Taxonomy" id="8049"/>
    <lineage>
        <taxon>Eukaryota</taxon>
        <taxon>Metazoa</taxon>
        <taxon>Chordata</taxon>
        <taxon>Craniata</taxon>
        <taxon>Vertebrata</taxon>
        <taxon>Euteleostomi</taxon>
        <taxon>Actinopterygii</taxon>
        <taxon>Neopterygii</taxon>
        <taxon>Teleostei</taxon>
        <taxon>Neoteleostei</taxon>
        <taxon>Acanthomorphata</taxon>
        <taxon>Zeiogadaria</taxon>
        <taxon>Gadariae</taxon>
        <taxon>Gadiformes</taxon>
        <taxon>Gadoidei</taxon>
        <taxon>Gadidae</taxon>
        <taxon>Gadus</taxon>
    </lineage>
</organism>
<dbReference type="GeneID" id="115529861"/>
<feature type="transmembrane region" description="Helical" evidence="1">
    <location>
        <begin position="162"/>
        <end position="187"/>
    </location>
</feature>
<dbReference type="GeneTree" id="ENSGT00600000085600"/>
<dbReference type="Ensembl" id="ENSGMOT00000072912.1">
    <property type="protein sequence ID" value="ENSGMOP00000022611.1"/>
    <property type="gene ID" value="ENSGMOG00000025477.1"/>
</dbReference>
<sequence>MADKEDGTRTTGNSLPIEVDQGPLVSVTFQKNPARKQKYLEAKPKELGITQIGLSFYQMSWILAVFNLEGVSGETVLRVLFAIVSIVVILAGSLAIAATTLHIPTLRACLTVQILAIAFTAFGLITMSGEFHEGRHACQYLDYDHHNETTNRRRICEKMQNALNNLHTGGMLVQMALVAISITLAVYCCKVINCCSPGSRMPVITLQAPSNISAPE</sequence>
<gene>
    <name evidence="2" type="primary">LOC115529861</name>
</gene>
<dbReference type="RefSeq" id="XP_030194845.1">
    <property type="nucleotide sequence ID" value="XM_030338985.1"/>
</dbReference>
<feature type="transmembrane region" description="Helical" evidence="1">
    <location>
        <begin position="105"/>
        <end position="125"/>
    </location>
</feature>
<keyword evidence="3" id="KW-1185">Reference proteome</keyword>
<keyword evidence="1" id="KW-1133">Transmembrane helix</keyword>
<dbReference type="Proteomes" id="UP000694546">
    <property type="component" value="Chromosome 17"/>
</dbReference>
<protein>
    <submittedName>
        <fullName evidence="2">Si:ch211-212k18.9</fullName>
    </submittedName>
</protein>
<evidence type="ECO:0000313" key="3">
    <source>
        <dbReference type="Proteomes" id="UP000694546"/>
    </source>
</evidence>
<accession>A0A8C4ZUU6</accession>
<evidence type="ECO:0000313" key="2">
    <source>
        <dbReference type="Ensembl" id="ENSGMOP00000022611.1"/>
    </source>
</evidence>
<feature type="transmembrane region" description="Helical" evidence="1">
    <location>
        <begin position="80"/>
        <end position="99"/>
    </location>
</feature>
<dbReference type="AlphaFoldDB" id="A0A8C4ZUU6"/>
<evidence type="ECO:0000256" key="1">
    <source>
        <dbReference type="SAM" id="Phobius"/>
    </source>
</evidence>
<proteinExistence type="predicted"/>
<reference evidence="2" key="1">
    <citation type="submission" date="2025-08" db="UniProtKB">
        <authorList>
            <consortium name="Ensembl"/>
        </authorList>
    </citation>
    <scope>IDENTIFICATION</scope>
</reference>
<dbReference type="OrthoDB" id="8958625at2759"/>
<feature type="transmembrane region" description="Helical" evidence="1">
    <location>
        <begin position="48"/>
        <end position="68"/>
    </location>
</feature>